<proteinExistence type="inferred from homology"/>
<evidence type="ECO:0000313" key="3">
    <source>
        <dbReference type="EMBL" id="MCM2679128.1"/>
    </source>
</evidence>
<feature type="binding site" evidence="2">
    <location>
        <begin position="196"/>
        <end position="198"/>
    </location>
    <ligand>
        <name>substrate</name>
    </ligand>
</feature>
<dbReference type="FunFam" id="3.40.1180.10:FF:000001">
    <property type="entry name" value="(2E,6E)-farnesyl-diphosphate-specific ditrans,polycis-undecaprenyl-diphosphate synthase"/>
    <property type="match status" value="1"/>
</dbReference>
<organism evidence="3 4">
    <name type="scientific">Echinimonas agarilytica</name>
    <dbReference type="NCBI Taxonomy" id="1215918"/>
    <lineage>
        <taxon>Bacteria</taxon>
        <taxon>Pseudomonadati</taxon>
        <taxon>Pseudomonadota</taxon>
        <taxon>Gammaproteobacteria</taxon>
        <taxon>Alteromonadales</taxon>
        <taxon>Echinimonadaceae</taxon>
        <taxon>Echinimonas</taxon>
    </lineage>
</organism>
<feature type="binding site" evidence="2">
    <location>
        <position position="22"/>
    </location>
    <ligand>
        <name>Mg(2+)</name>
        <dbReference type="ChEBI" id="CHEBI:18420"/>
    </ligand>
</feature>
<dbReference type="GO" id="GO:0008834">
    <property type="term" value="F:ditrans,polycis-undecaprenyl-diphosphate synthase [(2E,6E)-farnesyl-diphosphate specific] activity"/>
    <property type="evidence" value="ECO:0007669"/>
    <property type="project" value="UniProtKB-UniRule"/>
</dbReference>
<accession>A0AA41W5J5</accession>
<dbReference type="SUPFAM" id="SSF64005">
    <property type="entry name" value="Undecaprenyl diphosphate synthase"/>
    <property type="match status" value="1"/>
</dbReference>
<dbReference type="GO" id="GO:0000287">
    <property type="term" value="F:magnesium ion binding"/>
    <property type="evidence" value="ECO:0007669"/>
    <property type="project" value="UniProtKB-UniRule"/>
</dbReference>
<dbReference type="EC" id="2.5.1.31" evidence="2"/>
<feature type="binding site" evidence="2">
    <location>
        <position position="71"/>
    </location>
    <ligand>
        <name>substrate</name>
    </ligand>
</feature>
<keyword evidence="2" id="KW-0573">Peptidoglycan synthesis</keyword>
<feature type="binding site" evidence="2">
    <location>
        <position position="73"/>
    </location>
    <ligand>
        <name>substrate</name>
    </ligand>
</feature>
<dbReference type="NCBIfam" id="TIGR00055">
    <property type="entry name" value="uppS"/>
    <property type="match status" value="1"/>
</dbReference>
<feature type="binding site" evidence="2">
    <location>
        <position position="190"/>
    </location>
    <ligand>
        <name>substrate</name>
    </ligand>
</feature>
<comment type="catalytic activity">
    <reaction evidence="2">
        <text>8 isopentenyl diphosphate + (2E,6E)-farnesyl diphosphate = di-trans,octa-cis-undecaprenyl diphosphate + 8 diphosphate</text>
        <dbReference type="Rhea" id="RHEA:27551"/>
        <dbReference type="ChEBI" id="CHEBI:33019"/>
        <dbReference type="ChEBI" id="CHEBI:58405"/>
        <dbReference type="ChEBI" id="CHEBI:128769"/>
        <dbReference type="ChEBI" id="CHEBI:175763"/>
        <dbReference type="EC" id="2.5.1.31"/>
    </reaction>
</comment>
<dbReference type="EMBL" id="JAMQGP010000002">
    <property type="protein sequence ID" value="MCM2679128.1"/>
    <property type="molecule type" value="Genomic_DNA"/>
</dbReference>
<gene>
    <name evidence="2 3" type="primary">uppS</name>
    <name evidence="3" type="ORF">NAF29_05485</name>
</gene>
<dbReference type="GO" id="GO:0005829">
    <property type="term" value="C:cytosol"/>
    <property type="evidence" value="ECO:0007669"/>
    <property type="project" value="TreeGrafter"/>
</dbReference>
<keyword evidence="1 2" id="KW-0808">Transferase</keyword>
<dbReference type="Pfam" id="PF01255">
    <property type="entry name" value="Prenyltransf"/>
    <property type="match status" value="1"/>
</dbReference>
<dbReference type="GO" id="GO:0016094">
    <property type="term" value="P:polyprenol biosynthetic process"/>
    <property type="evidence" value="ECO:0007669"/>
    <property type="project" value="TreeGrafter"/>
</dbReference>
<feature type="active site" description="Proton acceptor" evidence="2">
    <location>
        <position position="70"/>
    </location>
</feature>
<keyword evidence="2" id="KW-0961">Cell wall biogenesis/degradation</keyword>
<dbReference type="CDD" id="cd00475">
    <property type="entry name" value="Cis_IPPS"/>
    <property type="match status" value="1"/>
</dbReference>
<feature type="binding site" evidence="2">
    <location>
        <position position="27"/>
    </location>
    <ligand>
        <name>substrate</name>
    </ligand>
</feature>
<feature type="binding site" evidence="2">
    <location>
        <begin position="67"/>
        <end position="69"/>
    </location>
    <ligand>
        <name>substrate</name>
    </ligand>
</feature>
<dbReference type="RefSeq" id="WP_251260490.1">
    <property type="nucleotide sequence ID" value="NZ_JAMQGP010000002.1"/>
</dbReference>
<comment type="function">
    <text evidence="2">Catalyzes the sequential condensation of isopentenyl diphosphate (IPP) with (2E,6E)-farnesyl diphosphate (E,E-FPP) to yield (2Z,6Z,10Z,14Z,18Z,22Z,26Z,30Z,34E,38E)-undecaprenyl diphosphate (di-trans,octa-cis-UPP). UPP is the precursor of glycosyl carrier lipid in the biosynthesis of bacterial cell wall polysaccharide components such as peptidoglycan and lipopolysaccharide.</text>
</comment>
<dbReference type="Proteomes" id="UP001165393">
    <property type="component" value="Unassembled WGS sequence"/>
</dbReference>
<keyword evidence="2" id="KW-0479">Metal-binding</keyword>
<feature type="binding site" evidence="2">
    <location>
        <position position="39"/>
    </location>
    <ligand>
        <name>substrate</name>
    </ligand>
</feature>
<feature type="active site" evidence="2">
    <location>
        <position position="22"/>
    </location>
</feature>
<dbReference type="InterPro" id="IPR001441">
    <property type="entry name" value="UPP_synth-like"/>
</dbReference>
<keyword evidence="2" id="KW-0133">Cell shape</keyword>
<evidence type="ECO:0000256" key="1">
    <source>
        <dbReference type="ARBA" id="ARBA00022679"/>
    </source>
</evidence>
<dbReference type="InterPro" id="IPR036424">
    <property type="entry name" value="UPP_synth-like_sf"/>
</dbReference>
<name>A0AA41W5J5_9GAMM</name>
<dbReference type="InterPro" id="IPR018520">
    <property type="entry name" value="UPP_synth-like_CS"/>
</dbReference>
<dbReference type="GO" id="GO:0009252">
    <property type="term" value="P:peptidoglycan biosynthetic process"/>
    <property type="evidence" value="ECO:0007669"/>
    <property type="project" value="UniProtKB-UniRule"/>
</dbReference>
<dbReference type="PROSITE" id="PS01066">
    <property type="entry name" value="UPP_SYNTHASE"/>
    <property type="match status" value="1"/>
</dbReference>
<comment type="similarity">
    <text evidence="2">Belongs to the UPP synthase family.</text>
</comment>
<dbReference type="PANTHER" id="PTHR10291">
    <property type="entry name" value="DEHYDRODOLICHYL DIPHOSPHATE SYNTHASE FAMILY MEMBER"/>
    <property type="match status" value="1"/>
</dbReference>
<reference evidence="3 4" key="1">
    <citation type="journal article" date="2013" name="Antonie Van Leeuwenhoek">
        <title>Echinimonas agarilytica gen. nov., sp. nov., a new gammaproteobacterium isolated from the sea urchin Strongylocentrotus intermedius.</title>
        <authorList>
            <person name="Nedashkovskaya O.I."/>
            <person name="Stenkova A.M."/>
            <person name="Zhukova N.V."/>
            <person name="Van Trappen S."/>
            <person name="Lee J.S."/>
            <person name="Kim S.B."/>
        </authorList>
    </citation>
    <scope>NUCLEOTIDE SEQUENCE [LARGE SCALE GENOMIC DNA]</scope>
    <source>
        <strain evidence="3 4">KMM 6351</strain>
    </source>
</reference>
<feature type="binding site" evidence="2">
    <location>
        <position position="209"/>
    </location>
    <ligand>
        <name>Mg(2+)</name>
        <dbReference type="ChEBI" id="CHEBI:18420"/>
    </ligand>
</feature>
<dbReference type="HAMAP" id="MF_01139">
    <property type="entry name" value="ISPT"/>
    <property type="match status" value="1"/>
</dbReference>
<feature type="binding site" evidence="2">
    <location>
        <begin position="23"/>
        <end position="26"/>
    </location>
    <ligand>
        <name>substrate</name>
    </ligand>
</feature>
<keyword evidence="2" id="KW-0460">Magnesium</keyword>
<dbReference type="GO" id="GO:0071555">
    <property type="term" value="P:cell wall organization"/>
    <property type="evidence" value="ECO:0007669"/>
    <property type="project" value="UniProtKB-KW"/>
</dbReference>
<evidence type="ECO:0000256" key="2">
    <source>
        <dbReference type="HAMAP-Rule" id="MF_01139"/>
    </source>
</evidence>
<dbReference type="GO" id="GO:0008360">
    <property type="term" value="P:regulation of cell shape"/>
    <property type="evidence" value="ECO:0007669"/>
    <property type="project" value="UniProtKB-KW"/>
</dbReference>
<protein>
    <recommendedName>
        <fullName evidence="2">Ditrans,polycis-undecaprenyl-diphosphate synthase ((2E,6E)-farnesyl-diphosphate specific)</fullName>
        <ecNumber evidence="2">2.5.1.31</ecNumber>
    </recommendedName>
    <alternativeName>
        <fullName evidence="2">Ditrans,polycis-undecaprenylcistransferase</fullName>
    </alternativeName>
    <alternativeName>
        <fullName evidence="2">Undecaprenyl diphosphate synthase</fullName>
        <shortName evidence="2">UDS</shortName>
    </alternativeName>
    <alternativeName>
        <fullName evidence="2">Undecaprenyl pyrophosphate synthase</fullName>
        <shortName evidence="2">UPP synthase</shortName>
    </alternativeName>
</protein>
<dbReference type="NCBIfam" id="NF011405">
    <property type="entry name" value="PRK14830.1"/>
    <property type="match status" value="1"/>
</dbReference>
<comment type="cofactor">
    <cofactor evidence="2">
        <name>Mg(2+)</name>
        <dbReference type="ChEBI" id="CHEBI:18420"/>
    </cofactor>
    <text evidence="2">Binds 2 magnesium ions per subunit.</text>
</comment>
<feature type="binding site" evidence="2">
    <location>
        <position position="35"/>
    </location>
    <ligand>
        <name>substrate</name>
    </ligand>
</feature>
<comment type="subunit">
    <text evidence="2">Homodimer.</text>
</comment>
<dbReference type="AlphaFoldDB" id="A0AA41W5J5"/>
<dbReference type="PANTHER" id="PTHR10291:SF0">
    <property type="entry name" value="DEHYDRODOLICHYL DIPHOSPHATE SYNTHASE 2"/>
    <property type="match status" value="1"/>
</dbReference>
<dbReference type="Gene3D" id="3.40.1180.10">
    <property type="entry name" value="Decaprenyl diphosphate synthase-like"/>
    <property type="match status" value="1"/>
</dbReference>
<sequence length="258" mass="28960">MTDTTEQALSLSPPKHVAIIMDGNGRWAQQRNKPRVFGHKSGVQSVRNAVKFAGSIGIQALTLYAFSSENWRRPKQEVGVLMELFMAVLTNEVKRLSKNQVRLKIIGDVSRFSDKLQLKIRQAEELTANNTGLLLNIAANYGGRWDILDTTQRLAEQVKAGRLEPSEITEELFSNATCLAGVPDPDLMIRTGGDHRISNFLIWHAAYTEFYFTDTLWPDFDDAVFGDAIASFQGRERRFGHTGEQVQELVSNDSKESN</sequence>
<comment type="caution">
    <text evidence="3">The sequence shown here is derived from an EMBL/GenBank/DDBJ whole genome shotgun (WGS) entry which is preliminary data.</text>
</comment>
<keyword evidence="4" id="KW-1185">Reference proteome</keyword>
<evidence type="ECO:0000313" key="4">
    <source>
        <dbReference type="Proteomes" id="UP001165393"/>
    </source>
</evidence>